<dbReference type="EMBL" id="JBEXIP010000104">
    <property type="protein sequence ID" value="MET8439231.1"/>
    <property type="molecule type" value="Genomic_DNA"/>
</dbReference>
<proteinExistence type="predicted"/>
<dbReference type="Proteomes" id="UP001550044">
    <property type="component" value="Unassembled WGS sequence"/>
</dbReference>
<keyword evidence="2" id="KW-1185">Reference proteome</keyword>
<gene>
    <name evidence="1" type="ORF">ABZV61_42650</name>
</gene>
<dbReference type="RefSeq" id="WP_356499210.1">
    <property type="nucleotide sequence ID" value="NZ_JBEXEF010000167.1"/>
</dbReference>
<comment type="caution">
    <text evidence="1">The sequence shown here is derived from an EMBL/GenBank/DDBJ whole genome shotgun (WGS) entry which is preliminary data.</text>
</comment>
<accession>A0ABV2UP07</accession>
<evidence type="ECO:0000313" key="1">
    <source>
        <dbReference type="EMBL" id="MET8439231.1"/>
    </source>
</evidence>
<sequence>MARVEVEGTDIVVRLSWWEKIATRHSEVRVPGSVLRGLYLEPDWWRALRGGRGRGTWIPGQLCAGIRPLQKGQDFALVRAGGPVLCLELRRGAPFSRLAISVPDPERAMRALSSLVPRDRLGT</sequence>
<protein>
    <submittedName>
        <fullName evidence="1">Uncharacterized protein</fullName>
    </submittedName>
</protein>
<organism evidence="1 2">
    <name type="scientific">Streptomyces sp. 900116325</name>
    <dbReference type="NCBI Taxonomy" id="3154295"/>
    <lineage>
        <taxon>Bacteria</taxon>
        <taxon>Bacillati</taxon>
        <taxon>Actinomycetota</taxon>
        <taxon>Actinomycetes</taxon>
        <taxon>Kitasatosporales</taxon>
        <taxon>Streptomycetaceae</taxon>
        <taxon>Streptomyces</taxon>
    </lineage>
</organism>
<evidence type="ECO:0000313" key="2">
    <source>
        <dbReference type="Proteomes" id="UP001550044"/>
    </source>
</evidence>
<name>A0ABV2UP07_9ACTN</name>
<reference evidence="1 2" key="1">
    <citation type="submission" date="2024-06" db="EMBL/GenBank/DDBJ databases">
        <title>The Natural Products Discovery Center: Release of the First 8490 Sequenced Strains for Exploring Actinobacteria Biosynthetic Diversity.</title>
        <authorList>
            <person name="Kalkreuter E."/>
            <person name="Kautsar S.A."/>
            <person name="Yang D."/>
            <person name="Bader C.D."/>
            <person name="Teijaro C.N."/>
            <person name="Fluegel L."/>
            <person name="Davis C.M."/>
            <person name="Simpson J.R."/>
            <person name="Lauterbach L."/>
            <person name="Steele A.D."/>
            <person name="Gui C."/>
            <person name="Meng S."/>
            <person name="Li G."/>
            <person name="Viehrig K."/>
            <person name="Ye F."/>
            <person name="Su P."/>
            <person name="Kiefer A.F."/>
            <person name="Nichols A."/>
            <person name="Cepeda A.J."/>
            <person name="Yan W."/>
            <person name="Fan B."/>
            <person name="Jiang Y."/>
            <person name="Adhikari A."/>
            <person name="Zheng C.-J."/>
            <person name="Schuster L."/>
            <person name="Cowan T.M."/>
            <person name="Smanski M.J."/>
            <person name="Chevrette M.G."/>
            <person name="De Carvalho L.P.S."/>
            <person name="Shen B."/>
        </authorList>
    </citation>
    <scope>NUCLEOTIDE SEQUENCE [LARGE SCALE GENOMIC DNA]</scope>
    <source>
        <strain evidence="1 2">NPDC005137</strain>
    </source>
</reference>